<dbReference type="Pfam" id="PF20791">
    <property type="entry name" value="Acyl-ACP_TE_C"/>
    <property type="match status" value="1"/>
</dbReference>
<gene>
    <name evidence="16" type="ORF">R1flu_010690</name>
</gene>
<dbReference type="GO" id="GO:0006633">
    <property type="term" value="P:fatty acid biosynthetic process"/>
    <property type="evidence" value="ECO:0007669"/>
    <property type="project" value="UniProtKB-KW"/>
</dbReference>
<keyword evidence="6 11" id="KW-0378">Hydrolase</keyword>
<evidence type="ECO:0000256" key="6">
    <source>
        <dbReference type="ARBA" id="ARBA00022801"/>
    </source>
</evidence>
<evidence type="ECO:0000313" key="17">
    <source>
        <dbReference type="Proteomes" id="UP001605036"/>
    </source>
</evidence>
<evidence type="ECO:0000256" key="11">
    <source>
        <dbReference type="RuleBase" id="RU363096"/>
    </source>
</evidence>
<proteinExistence type="inferred from homology"/>
<evidence type="ECO:0000256" key="2">
    <source>
        <dbReference type="ARBA" id="ARBA00006500"/>
    </source>
</evidence>
<dbReference type="FunFam" id="3.10.129.10:FF:000014">
    <property type="entry name" value="Acyl-[acyl-carrier-protein] hydrolase"/>
    <property type="match status" value="1"/>
</dbReference>
<comment type="similarity">
    <text evidence="2 11">Belongs to the acyl-ACP thioesterase family.</text>
</comment>
<evidence type="ECO:0000313" key="16">
    <source>
        <dbReference type="EMBL" id="KAL2643103.1"/>
    </source>
</evidence>
<feature type="region of interest" description="Disordered" evidence="12">
    <location>
        <begin position="433"/>
        <end position="464"/>
    </location>
</feature>
<evidence type="ECO:0000256" key="9">
    <source>
        <dbReference type="ARBA" id="ARBA00023098"/>
    </source>
</evidence>
<comment type="subcellular location">
    <subcellularLocation>
        <location evidence="1 11">Plastid</location>
        <location evidence="1 11">Chloroplast</location>
    </subcellularLocation>
</comment>
<evidence type="ECO:0000256" key="3">
    <source>
        <dbReference type="ARBA" id="ARBA00022516"/>
    </source>
</evidence>
<dbReference type="Proteomes" id="UP001605036">
    <property type="component" value="Unassembled WGS sequence"/>
</dbReference>
<keyword evidence="8" id="KW-0809">Transit peptide</keyword>
<feature type="domain" description="Acyl-ACP thioesterase N-terminal hotdog" evidence="13">
    <location>
        <begin position="214"/>
        <end position="350"/>
    </location>
</feature>
<keyword evidence="9 11" id="KW-0443">Lipid metabolism</keyword>
<keyword evidence="5 11" id="KW-0934">Plastid</keyword>
<dbReference type="AlphaFoldDB" id="A0ABD1Z5U8"/>
<dbReference type="EC" id="3.1.2.-" evidence="11"/>
<accession>A0ABD1Z5U8</accession>
<organism evidence="16 17">
    <name type="scientific">Riccia fluitans</name>
    <dbReference type="NCBI Taxonomy" id="41844"/>
    <lineage>
        <taxon>Eukaryota</taxon>
        <taxon>Viridiplantae</taxon>
        <taxon>Streptophyta</taxon>
        <taxon>Embryophyta</taxon>
        <taxon>Marchantiophyta</taxon>
        <taxon>Marchantiopsida</taxon>
        <taxon>Marchantiidae</taxon>
        <taxon>Marchantiales</taxon>
        <taxon>Ricciaceae</taxon>
        <taxon>Riccia</taxon>
    </lineage>
</organism>
<dbReference type="GO" id="GO:0009507">
    <property type="term" value="C:chloroplast"/>
    <property type="evidence" value="ECO:0007669"/>
    <property type="project" value="UniProtKB-SubCell"/>
</dbReference>
<dbReference type="PANTHER" id="PTHR31727">
    <property type="entry name" value="OLEOYL-ACYL CARRIER PROTEIN THIOESTERASE 1, CHLOROPLASTIC"/>
    <property type="match status" value="1"/>
</dbReference>
<dbReference type="SUPFAM" id="SSF54637">
    <property type="entry name" value="Thioesterase/thiol ester dehydrase-isomerase"/>
    <property type="match status" value="2"/>
</dbReference>
<name>A0ABD1Z5U8_9MARC</name>
<evidence type="ECO:0000256" key="7">
    <source>
        <dbReference type="ARBA" id="ARBA00022832"/>
    </source>
</evidence>
<evidence type="ECO:0000259" key="15">
    <source>
        <dbReference type="Pfam" id="PF20791"/>
    </source>
</evidence>
<keyword evidence="3 11" id="KW-0444">Lipid biosynthesis</keyword>
<keyword evidence="17" id="KW-1185">Reference proteome</keyword>
<dbReference type="EMBL" id="JBHFFA010000002">
    <property type="protein sequence ID" value="KAL2643103.1"/>
    <property type="molecule type" value="Genomic_DNA"/>
</dbReference>
<keyword evidence="10 11" id="KW-0275">Fatty acid biosynthesis</keyword>
<dbReference type="Pfam" id="PF01643">
    <property type="entry name" value="Acyl-ACP_TE"/>
    <property type="match status" value="1"/>
</dbReference>
<dbReference type="CDD" id="cd00586">
    <property type="entry name" value="4HBT"/>
    <property type="match status" value="1"/>
</dbReference>
<evidence type="ECO:0000256" key="4">
    <source>
        <dbReference type="ARBA" id="ARBA00022528"/>
    </source>
</evidence>
<sequence>MPLLLAVGQIIKRQKWVCIAGRLSISNLTAGNTKRETDIRRFPLSRCAANNSVKRAGLRASAAVLASTSSSTLFKSKTCTRFKNPSGLERKRSFGRELVTTSSFSQRSQLPNVKASVQEIPKVNGTKVMKAGTGEHSKVSSTMLEDVEKAVQHAERTSEGGEMSCETNPAFSAVLKAIATVALAADKQRRQEQLAGKVDVPVDALRQERLVEGGRVYRQTFVIRSYEVGVDKTASIETIMNHFQETALNHVWMSGLAGDGFGATRGMITNNLIWVVTRMQVQIERYPTWGDVVEIDTWVLASGKNGMRRDWLIRDYKSGQILARATSTWVMMNQKTRRLAKMPDEVRAEISPHYLERSAILEKNSEKIVRLDEDAAEYVRSGLTPRRSDLDMNQHVNNVKYIGWMLESLPAPISEGHELTKMTLEYRRECNQSDVVQSMTSPESPSSSLSGSPPETEFSYSPGTFALTPEITNSAASIGPLQYTHLLRLQHDGSEIVRGRTVWRLKQYRHTHDHNQQ</sequence>
<evidence type="ECO:0000256" key="1">
    <source>
        <dbReference type="ARBA" id="ARBA00004229"/>
    </source>
</evidence>
<feature type="domain" description="Acyl-ACP-thioesterase N-terminal" evidence="14">
    <location>
        <begin position="83"/>
        <end position="188"/>
    </location>
</feature>
<dbReference type="InterPro" id="IPR049427">
    <property type="entry name" value="Acyl-ACP_TE_C"/>
</dbReference>
<dbReference type="PANTHER" id="PTHR31727:SF5">
    <property type="entry name" value="ACYL-[ACYL-CARRIER-PROTEIN] HYDROLASE"/>
    <property type="match status" value="1"/>
</dbReference>
<evidence type="ECO:0000256" key="12">
    <source>
        <dbReference type="SAM" id="MobiDB-lite"/>
    </source>
</evidence>
<feature type="compositionally biased region" description="Low complexity" evidence="12">
    <location>
        <begin position="438"/>
        <end position="454"/>
    </location>
</feature>
<reference evidence="16 17" key="1">
    <citation type="submission" date="2024-09" db="EMBL/GenBank/DDBJ databases">
        <title>Chromosome-scale assembly of Riccia fluitans.</title>
        <authorList>
            <person name="Paukszto L."/>
            <person name="Sawicki J."/>
            <person name="Karawczyk K."/>
            <person name="Piernik-Szablinska J."/>
            <person name="Szczecinska M."/>
            <person name="Mazdziarz M."/>
        </authorList>
    </citation>
    <scope>NUCLEOTIDE SEQUENCE [LARGE SCALE GENOMIC DNA]</scope>
    <source>
        <strain evidence="16">Rf_01</strain>
        <tissue evidence="16">Aerial parts of the thallus</tissue>
    </source>
</reference>
<comment type="caution">
    <text evidence="16">The sequence shown here is derived from an EMBL/GenBank/DDBJ whole genome shotgun (WGS) entry which is preliminary data.</text>
</comment>
<feature type="domain" description="Acyl-ACP thioesterase-like C-terminal" evidence="15">
    <location>
        <begin position="374"/>
        <end position="504"/>
    </location>
</feature>
<dbReference type="InterPro" id="IPR029069">
    <property type="entry name" value="HotDog_dom_sf"/>
</dbReference>
<keyword evidence="7 11" id="KW-0276">Fatty acid metabolism</keyword>
<evidence type="ECO:0000259" key="13">
    <source>
        <dbReference type="Pfam" id="PF01643"/>
    </source>
</evidence>
<dbReference type="InterPro" id="IPR045023">
    <property type="entry name" value="FATA/B"/>
</dbReference>
<evidence type="ECO:0000256" key="5">
    <source>
        <dbReference type="ARBA" id="ARBA00022640"/>
    </source>
</evidence>
<protein>
    <recommendedName>
        <fullName evidence="11">Acyl-[acyl-carrier-protein] hydrolase</fullName>
        <ecNumber evidence="11">3.1.2.-</ecNumber>
    </recommendedName>
</protein>
<dbReference type="Gene3D" id="3.10.129.10">
    <property type="entry name" value="Hotdog Thioesterase"/>
    <property type="match status" value="1"/>
</dbReference>
<dbReference type="InterPro" id="IPR002864">
    <property type="entry name" value="Acyl-ACP_thioesterase_NHD"/>
</dbReference>
<evidence type="ECO:0000256" key="10">
    <source>
        <dbReference type="ARBA" id="ARBA00023160"/>
    </source>
</evidence>
<evidence type="ECO:0000256" key="8">
    <source>
        <dbReference type="ARBA" id="ARBA00022946"/>
    </source>
</evidence>
<keyword evidence="4 11" id="KW-0150">Chloroplast</keyword>
<dbReference type="Pfam" id="PF12590">
    <property type="entry name" value="Acyl-thio_N"/>
    <property type="match status" value="1"/>
</dbReference>
<dbReference type="InterPro" id="IPR021113">
    <property type="entry name" value="Acyl-ACP-thioesterase_N"/>
</dbReference>
<evidence type="ECO:0000259" key="14">
    <source>
        <dbReference type="Pfam" id="PF12590"/>
    </source>
</evidence>
<dbReference type="GO" id="GO:0016787">
    <property type="term" value="F:hydrolase activity"/>
    <property type="evidence" value="ECO:0007669"/>
    <property type="project" value="UniProtKB-KW"/>
</dbReference>
<comment type="function">
    <text evidence="11">Plays an essential role in chain termination during de novo fatty acid synthesis.</text>
</comment>